<feature type="region of interest" description="Disordered" evidence="1">
    <location>
        <begin position="1"/>
        <end position="80"/>
    </location>
</feature>
<gene>
    <name evidence="2" type="ORF">ACFFN0_15640</name>
</gene>
<sequence length="80" mass="8717">ATTLTHTDPHGRRRWGPPPTSPDPTTSADAPARPQPEQLPKLNIPTQPDNAPTPHDDPGHDDTDPGDTPWDKRTYGPPPF</sequence>
<proteinExistence type="predicted"/>
<evidence type="ECO:0000313" key="3">
    <source>
        <dbReference type="Proteomes" id="UP001589613"/>
    </source>
</evidence>
<feature type="non-terminal residue" evidence="2">
    <location>
        <position position="1"/>
    </location>
</feature>
<keyword evidence="3" id="KW-1185">Reference proteome</keyword>
<feature type="compositionally biased region" description="Low complexity" evidence="1">
    <location>
        <begin position="23"/>
        <end position="32"/>
    </location>
</feature>
<accession>A0ABV5V6P4</accession>
<protein>
    <submittedName>
        <fullName evidence="2">Uncharacterized protein</fullName>
    </submittedName>
</protein>
<organism evidence="2 3">
    <name type="scientific">Ornithinimicrobium kibberense</name>
    <dbReference type="NCBI Taxonomy" id="282060"/>
    <lineage>
        <taxon>Bacteria</taxon>
        <taxon>Bacillati</taxon>
        <taxon>Actinomycetota</taxon>
        <taxon>Actinomycetes</taxon>
        <taxon>Micrococcales</taxon>
        <taxon>Ornithinimicrobiaceae</taxon>
        <taxon>Ornithinimicrobium</taxon>
    </lineage>
</organism>
<dbReference type="EMBL" id="JBHMAX010000038">
    <property type="protein sequence ID" value="MFB9733481.1"/>
    <property type="molecule type" value="Genomic_DNA"/>
</dbReference>
<comment type="caution">
    <text evidence="2">The sequence shown here is derived from an EMBL/GenBank/DDBJ whole genome shotgun (WGS) entry which is preliminary data.</text>
</comment>
<evidence type="ECO:0000256" key="1">
    <source>
        <dbReference type="SAM" id="MobiDB-lite"/>
    </source>
</evidence>
<name>A0ABV5V6P4_9MICO</name>
<reference evidence="2 3" key="1">
    <citation type="submission" date="2024-09" db="EMBL/GenBank/DDBJ databases">
        <authorList>
            <person name="Sun Q."/>
            <person name="Mori K."/>
        </authorList>
    </citation>
    <scope>NUCLEOTIDE SEQUENCE [LARGE SCALE GENOMIC DNA]</scope>
    <source>
        <strain evidence="2 3">JCM 12763</strain>
    </source>
</reference>
<evidence type="ECO:0000313" key="2">
    <source>
        <dbReference type="EMBL" id="MFB9733481.1"/>
    </source>
</evidence>
<feature type="compositionally biased region" description="Basic and acidic residues" evidence="1">
    <location>
        <begin position="54"/>
        <end position="74"/>
    </location>
</feature>
<dbReference type="Proteomes" id="UP001589613">
    <property type="component" value="Unassembled WGS sequence"/>
</dbReference>